<gene>
    <name evidence="2" type="ORF">ACFQ34_01690</name>
</gene>
<evidence type="ECO:0000256" key="1">
    <source>
        <dbReference type="SAM" id="MobiDB-lite"/>
    </source>
</evidence>
<sequence length="75" mass="8536">MRIDIRACGTFPDHALPDHTETARRLSVQPSVVDPRREPRSVFAATRQGWDPGSPRLCERRDAGDLAPFHGWDKR</sequence>
<proteinExistence type="predicted"/>
<feature type="region of interest" description="Disordered" evidence="1">
    <location>
        <begin position="46"/>
        <end position="75"/>
    </location>
</feature>
<evidence type="ECO:0000313" key="3">
    <source>
        <dbReference type="Proteomes" id="UP001597182"/>
    </source>
</evidence>
<name>A0ABW3VBA9_9PSEU</name>
<dbReference type="Proteomes" id="UP001597182">
    <property type="component" value="Unassembled WGS sequence"/>
</dbReference>
<accession>A0ABW3VBA9</accession>
<dbReference type="EMBL" id="JBHTMB010000012">
    <property type="protein sequence ID" value="MFD1231985.1"/>
    <property type="molecule type" value="Genomic_DNA"/>
</dbReference>
<reference evidence="3" key="1">
    <citation type="journal article" date="2019" name="Int. J. Syst. Evol. Microbiol.">
        <title>The Global Catalogue of Microorganisms (GCM) 10K type strain sequencing project: providing services to taxonomists for standard genome sequencing and annotation.</title>
        <authorList>
            <consortium name="The Broad Institute Genomics Platform"/>
            <consortium name="The Broad Institute Genome Sequencing Center for Infectious Disease"/>
            <person name="Wu L."/>
            <person name="Ma J."/>
        </authorList>
    </citation>
    <scope>NUCLEOTIDE SEQUENCE [LARGE SCALE GENOMIC DNA]</scope>
    <source>
        <strain evidence="3">CCUG 49018</strain>
    </source>
</reference>
<comment type="caution">
    <text evidence="2">The sequence shown here is derived from an EMBL/GenBank/DDBJ whole genome shotgun (WGS) entry which is preliminary data.</text>
</comment>
<protein>
    <submittedName>
        <fullName evidence="2">Uncharacterized protein</fullName>
    </submittedName>
</protein>
<organism evidence="2 3">
    <name type="scientific">Pseudonocardia benzenivorans</name>
    <dbReference type="NCBI Taxonomy" id="228005"/>
    <lineage>
        <taxon>Bacteria</taxon>
        <taxon>Bacillati</taxon>
        <taxon>Actinomycetota</taxon>
        <taxon>Actinomycetes</taxon>
        <taxon>Pseudonocardiales</taxon>
        <taxon>Pseudonocardiaceae</taxon>
        <taxon>Pseudonocardia</taxon>
    </lineage>
</organism>
<evidence type="ECO:0000313" key="2">
    <source>
        <dbReference type="EMBL" id="MFD1231985.1"/>
    </source>
</evidence>
<keyword evidence="3" id="KW-1185">Reference proteome</keyword>
<dbReference type="RefSeq" id="WP_013676398.1">
    <property type="nucleotide sequence ID" value="NZ_BAABKS010000017.1"/>
</dbReference>